<sequence length="191" mass="21641">MFFDAPPRLAGIVNNQFDFKEAVADLVETSFVESTGGDKWSIHKVLHEWLYDSLRKTTDQEFLQWLCIARSVDLEKAEQVLLLVITGDCNITEPCPPTDSEVRLRAMNTLGNLCKFLGLNAKAETIYRNSILVLQALDRPKSNWLRDACENYVAVAPPDFPQESELRSSAFLPKTQDVLRLVRKIKVANDV</sequence>
<evidence type="ECO:0000313" key="2">
    <source>
        <dbReference type="Proteomes" id="UP001276659"/>
    </source>
</evidence>
<organism evidence="1 2">
    <name type="scientific">Lepraria neglecta</name>
    <dbReference type="NCBI Taxonomy" id="209136"/>
    <lineage>
        <taxon>Eukaryota</taxon>
        <taxon>Fungi</taxon>
        <taxon>Dikarya</taxon>
        <taxon>Ascomycota</taxon>
        <taxon>Pezizomycotina</taxon>
        <taxon>Lecanoromycetes</taxon>
        <taxon>OSLEUM clade</taxon>
        <taxon>Lecanoromycetidae</taxon>
        <taxon>Lecanorales</taxon>
        <taxon>Lecanorineae</taxon>
        <taxon>Stereocaulaceae</taxon>
        <taxon>Lepraria</taxon>
    </lineage>
</organism>
<accession>A0AAE0DL50</accession>
<reference evidence="1" key="1">
    <citation type="submission" date="2022-11" db="EMBL/GenBank/DDBJ databases">
        <title>Chromosomal genome sequence assembly and mating type (MAT) locus characterization of the leprose asexual lichenized fungus Lepraria neglecta (Nyl.) Erichsen.</title>
        <authorList>
            <person name="Allen J.L."/>
            <person name="Pfeffer B."/>
        </authorList>
    </citation>
    <scope>NUCLEOTIDE SEQUENCE</scope>
    <source>
        <strain evidence="1">Allen 5258</strain>
    </source>
</reference>
<keyword evidence="2" id="KW-1185">Reference proteome</keyword>
<proteinExistence type="predicted"/>
<dbReference type="EMBL" id="JASNWA010000007">
    <property type="protein sequence ID" value="KAK3173320.1"/>
    <property type="molecule type" value="Genomic_DNA"/>
</dbReference>
<dbReference type="AlphaFoldDB" id="A0AAE0DL50"/>
<dbReference type="Proteomes" id="UP001276659">
    <property type="component" value="Unassembled WGS sequence"/>
</dbReference>
<comment type="caution">
    <text evidence="1">The sequence shown here is derived from an EMBL/GenBank/DDBJ whole genome shotgun (WGS) entry which is preliminary data.</text>
</comment>
<protein>
    <submittedName>
        <fullName evidence="1">Uncharacterized protein</fullName>
    </submittedName>
</protein>
<gene>
    <name evidence="1" type="ORF">OEA41_006649</name>
</gene>
<evidence type="ECO:0000313" key="1">
    <source>
        <dbReference type="EMBL" id="KAK3173320.1"/>
    </source>
</evidence>
<name>A0AAE0DL50_9LECA</name>